<dbReference type="GO" id="GO:0015768">
    <property type="term" value="P:maltose transport"/>
    <property type="evidence" value="ECO:0007669"/>
    <property type="project" value="TreeGrafter"/>
</dbReference>
<evidence type="ECO:0000256" key="4">
    <source>
        <dbReference type="SAM" id="SignalP"/>
    </source>
</evidence>
<dbReference type="Gene3D" id="3.40.190.10">
    <property type="entry name" value="Periplasmic binding protein-like II"/>
    <property type="match status" value="2"/>
</dbReference>
<dbReference type="GO" id="GO:0055085">
    <property type="term" value="P:transmembrane transport"/>
    <property type="evidence" value="ECO:0007669"/>
    <property type="project" value="InterPro"/>
</dbReference>
<comment type="similarity">
    <text evidence="1">Belongs to the bacterial solute-binding protein 1 family.</text>
</comment>
<dbReference type="GO" id="GO:0042956">
    <property type="term" value="P:maltodextrin transmembrane transport"/>
    <property type="evidence" value="ECO:0007669"/>
    <property type="project" value="TreeGrafter"/>
</dbReference>
<keyword evidence="2" id="KW-0813">Transport</keyword>
<dbReference type="PATRIC" id="fig|1348663.4.peg.1700"/>
<organism evidence="5 6">
    <name type="scientific">Kitasatospora cheerisanensis KCTC 2395</name>
    <dbReference type="NCBI Taxonomy" id="1348663"/>
    <lineage>
        <taxon>Bacteria</taxon>
        <taxon>Bacillati</taxon>
        <taxon>Actinomycetota</taxon>
        <taxon>Actinomycetes</taxon>
        <taxon>Kitasatosporales</taxon>
        <taxon>Streptomycetaceae</taxon>
        <taxon>Kitasatospora</taxon>
    </lineage>
</organism>
<dbReference type="Proteomes" id="UP000027178">
    <property type="component" value="Unassembled WGS sequence"/>
</dbReference>
<dbReference type="PANTHER" id="PTHR30061:SF50">
    <property type="entry name" value="MALTOSE_MALTODEXTRIN-BINDING PERIPLASMIC PROTEIN"/>
    <property type="match status" value="1"/>
</dbReference>
<evidence type="ECO:0000256" key="1">
    <source>
        <dbReference type="ARBA" id="ARBA00008520"/>
    </source>
</evidence>
<reference evidence="5 6" key="1">
    <citation type="submission" date="2014-05" db="EMBL/GenBank/DDBJ databases">
        <title>Draft Genome Sequence of Kitasatospora cheerisanensis KCTC 2395.</title>
        <authorList>
            <person name="Nam D.H."/>
        </authorList>
    </citation>
    <scope>NUCLEOTIDE SEQUENCE [LARGE SCALE GENOMIC DNA]</scope>
    <source>
        <strain evidence="5 6">KCTC 2395</strain>
    </source>
</reference>
<dbReference type="EMBL" id="JNBY01000072">
    <property type="protein sequence ID" value="KDN86469.1"/>
    <property type="molecule type" value="Genomic_DNA"/>
</dbReference>
<dbReference type="AlphaFoldDB" id="A0A066Z2J0"/>
<comment type="caution">
    <text evidence="5">The sequence shown here is derived from an EMBL/GenBank/DDBJ whole genome shotgun (WGS) entry which is preliminary data.</text>
</comment>
<dbReference type="eggNOG" id="COG2182">
    <property type="taxonomic scope" value="Bacteria"/>
</dbReference>
<dbReference type="Pfam" id="PF01547">
    <property type="entry name" value="SBP_bac_1"/>
    <property type="match status" value="1"/>
</dbReference>
<dbReference type="GO" id="GO:0055052">
    <property type="term" value="C:ATP-binding cassette (ABC) transporter complex, substrate-binding subunit-containing"/>
    <property type="evidence" value="ECO:0007669"/>
    <property type="project" value="TreeGrafter"/>
</dbReference>
<evidence type="ECO:0000256" key="2">
    <source>
        <dbReference type="ARBA" id="ARBA00022448"/>
    </source>
</evidence>
<dbReference type="HOGENOM" id="CLU_031285_10_0_11"/>
<dbReference type="RefSeq" id="WP_035860809.1">
    <property type="nucleotide sequence ID" value="NZ_KK853997.1"/>
</dbReference>
<dbReference type="SUPFAM" id="SSF53850">
    <property type="entry name" value="Periplasmic binding protein-like II"/>
    <property type="match status" value="1"/>
</dbReference>
<proteinExistence type="inferred from homology"/>
<accession>A0A066Z2J0</accession>
<dbReference type="PROSITE" id="PS51257">
    <property type="entry name" value="PROKAR_LIPOPROTEIN"/>
    <property type="match status" value="1"/>
</dbReference>
<name>A0A066Z2J0_9ACTN</name>
<feature type="signal peptide" evidence="4">
    <location>
        <begin position="1"/>
        <end position="19"/>
    </location>
</feature>
<evidence type="ECO:0000313" key="5">
    <source>
        <dbReference type="EMBL" id="KDN86469.1"/>
    </source>
</evidence>
<sequence length="427" mass="44502">MRRGIAASALVAALAVTMAACSSSGSGSDAKGDGGPVTITYWDTSNATNEAPNYQELVKKFEAANSNIKVKFENVPFDQAQNKLQTAMGAKGAPDVFRSEVGWTSAFAKAGYLEPLDGTPALTDASVFQPSLIQQAKYSGKTYGVPLVTDTLALMYNKELFAKAGITAAPTTWDELKADAALLKDKAGVDGFWLKAADGYYAMPFLYGEGTNMVDAPGKKITVNSADAVKAIETYKSMFTAPGTVKADVTTDAYAHMMDAFNSGKVAAIIQGPWEVTNVYKGAAFADKKNLGIAAVPKGASGKGGAPTGGHNVSVYAGSDAAHKAAAEKLAAFLTSAESQTFLALKNGTLPTRSDAYTAEVKANPGIADFQAILPSAQPRPELPEYASLFGSFGTNLGKIVQGQSETKAGLDATATDYAKLLPDFSK</sequence>
<dbReference type="InterPro" id="IPR006061">
    <property type="entry name" value="SBP_1_CS"/>
</dbReference>
<keyword evidence="3 4" id="KW-0732">Signal</keyword>
<dbReference type="PROSITE" id="PS01037">
    <property type="entry name" value="SBP_BACTERIAL_1"/>
    <property type="match status" value="1"/>
</dbReference>
<protein>
    <submittedName>
        <fullName evidence="5">Sugar ABC transporter substrate-binding protein</fullName>
    </submittedName>
</protein>
<dbReference type="PANTHER" id="PTHR30061">
    <property type="entry name" value="MALTOSE-BINDING PERIPLASMIC PROTEIN"/>
    <property type="match status" value="1"/>
</dbReference>
<keyword evidence="6" id="KW-1185">Reference proteome</keyword>
<feature type="chain" id="PRO_5039640148" evidence="4">
    <location>
        <begin position="20"/>
        <end position="427"/>
    </location>
</feature>
<dbReference type="GO" id="GO:1901982">
    <property type="term" value="F:maltose binding"/>
    <property type="evidence" value="ECO:0007669"/>
    <property type="project" value="TreeGrafter"/>
</dbReference>
<evidence type="ECO:0000256" key="3">
    <source>
        <dbReference type="ARBA" id="ARBA00022729"/>
    </source>
</evidence>
<gene>
    <name evidence="5" type="ORF">KCH_17700</name>
</gene>
<dbReference type="InterPro" id="IPR006059">
    <property type="entry name" value="SBP"/>
</dbReference>
<evidence type="ECO:0000313" key="6">
    <source>
        <dbReference type="Proteomes" id="UP000027178"/>
    </source>
</evidence>